<keyword evidence="5 7" id="KW-1133">Transmembrane helix</keyword>
<comment type="caution">
    <text evidence="8">The sequence shown here is derived from an EMBL/GenBank/DDBJ whole genome shotgun (WGS) entry which is preliminary data.</text>
</comment>
<proteinExistence type="inferred from homology"/>
<evidence type="ECO:0000256" key="6">
    <source>
        <dbReference type="ARBA" id="ARBA00023136"/>
    </source>
</evidence>
<keyword evidence="6 7" id="KW-0472">Membrane</keyword>
<keyword evidence="9" id="KW-1185">Reference proteome</keyword>
<dbReference type="InterPro" id="IPR032808">
    <property type="entry name" value="DoxX"/>
</dbReference>
<dbReference type="RefSeq" id="WP_172246432.1">
    <property type="nucleotide sequence ID" value="NZ_BMDD01000007.1"/>
</dbReference>
<evidence type="ECO:0000256" key="7">
    <source>
        <dbReference type="SAM" id="Phobius"/>
    </source>
</evidence>
<accession>A0ABQ2A579</accession>
<keyword evidence="3" id="KW-1003">Cell membrane</keyword>
<sequence>MAMKWTATGMRLVLGIIFLGHGISKLIGGIGNTADWFVALGLPGFLAYMIAMLELVCGTMMILGLLTRLSAVGFIAVMIGAIVTVKLPAGLLGNNGSPGYELDLALMALAAYFIASKEIGVGVDSLLAARDGDAELAAAASERSVSSQTSSAA</sequence>
<evidence type="ECO:0000256" key="1">
    <source>
        <dbReference type="ARBA" id="ARBA00004651"/>
    </source>
</evidence>
<dbReference type="Pfam" id="PF07681">
    <property type="entry name" value="DoxX"/>
    <property type="match status" value="1"/>
</dbReference>
<evidence type="ECO:0000256" key="2">
    <source>
        <dbReference type="ARBA" id="ARBA00006679"/>
    </source>
</evidence>
<dbReference type="InterPro" id="IPR051907">
    <property type="entry name" value="DoxX-like_oxidoreductase"/>
</dbReference>
<evidence type="ECO:0000313" key="8">
    <source>
        <dbReference type="EMBL" id="GGH86319.1"/>
    </source>
</evidence>
<organism evidence="8 9">
    <name type="scientific">Saccharibacillus endophyticus</name>
    <dbReference type="NCBI Taxonomy" id="2060666"/>
    <lineage>
        <taxon>Bacteria</taxon>
        <taxon>Bacillati</taxon>
        <taxon>Bacillota</taxon>
        <taxon>Bacilli</taxon>
        <taxon>Bacillales</taxon>
        <taxon>Paenibacillaceae</taxon>
        <taxon>Saccharibacillus</taxon>
    </lineage>
</organism>
<evidence type="ECO:0008006" key="10">
    <source>
        <dbReference type="Google" id="ProtNLM"/>
    </source>
</evidence>
<feature type="transmembrane region" description="Helical" evidence="7">
    <location>
        <begin position="69"/>
        <end position="87"/>
    </location>
</feature>
<keyword evidence="4 7" id="KW-0812">Transmembrane</keyword>
<evidence type="ECO:0000313" key="9">
    <source>
        <dbReference type="Proteomes" id="UP000605427"/>
    </source>
</evidence>
<comment type="similarity">
    <text evidence="2">Belongs to the DoxX family.</text>
</comment>
<evidence type="ECO:0000256" key="4">
    <source>
        <dbReference type="ARBA" id="ARBA00022692"/>
    </source>
</evidence>
<dbReference type="PANTHER" id="PTHR33452">
    <property type="entry name" value="OXIDOREDUCTASE CATD-RELATED"/>
    <property type="match status" value="1"/>
</dbReference>
<dbReference type="Proteomes" id="UP000605427">
    <property type="component" value="Unassembled WGS sequence"/>
</dbReference>
<dbReference type="EMBL" id="BMDD01000007">
    <property type="protein sequence ID" value="GGH86319.1"/>
    <property type="molecule type" value="Genomic_DNA"/>
</dbReference>
<gene>
    <name evidence="8" type="ORF">GCM10007362_45810</name>
</gene>
<feature type="transmembrane region" description="Helical" evidence="7">
    <location>
        <begin position="12"/>
        <end position="30"/>
    </location>
</feature>
<name>A0ABQ2A579_9BACL</name>
<evidence type="ECO:0000256" key="3">
    <source>
        <dbReference type="ARBA" id="ARBA00022475"/>
    </source>
</evidence>
<evidence type="ECO:0000256" key="5">
    <source>
        <dbReference type="ARBA" id="ARBA00022989"/>
    </source>
</evidence>
<dbReference type="PANTHER" id="PTHR33452:SF1">
    <property type="entry name" value="INNER MEMBRANE PROTEIN YPHA-RELATED"/>
    <property type="match status" value="1"/>
</dbReference>
<feature type="transmembrane region" description="Helical" evidence="7">
    <location>
        <begin position="36"/>
        <end position="57"/>
    </location>
</feature>
<comment type="subcellular location">
    <subcellularLocation>
        <location evidence="1">Cell membrane</location>
        <topology evidence="1">Multi-pass membrane protein</topology>
    </subcellularLocation>
</comment>
<protein>
    <recommendedName>
        <fullName evidence="10">DoxX family protein</fullName>
    </recommendedName>
</protein>
<reference evidence="9" key="1">
    <citation type="journal article" date="2019" name="Int. J. Syst. Evol. Microbiol.">
        <title>The Global Catalogue of Microorganisms (GCM) 10K type strain sequencing project: providing services to taxonomists for standard genome sequencing and annotation.</title>
        <authorList>
            <consortium name="The Broad Institute Genomics Platform"/>
            <consortium name="The Broad Institute Genome Sequencing Center for Infectious Disease"/>
            <person name="Wu L."/>
            <person name="Ma J."/>
        </authorList>
    </citation>
    <scope>NUCLEOTIDE SEQUENCE [LARGE SCALE GENOMIC DNA]</scope>
    <source>
        <strain evidence="9">CCM 8702</strain>
    </source>
</reference>